<feature type="compositionally biased region" description="Basic and acidic residues" evidence="1">
    <location>
        <begin position="708"/>
        <end position="717"/>
    </location>
</feature>
<feature type="compositionally biased region" description="Low complexity" evidence="1">
    <location>
        <begin position="544"/>
        <end position="555"/>
    </location>
</feature>
<feature type="region of interest" description="Disordered" evidence="1">
    <location>
        <begin position="439"/>
        <end position="458"/>
    </location>
</feature>
<feature type="compositionally biased region" description="Basic and acidic residues" evidence="1">
    <location>
        <begin position="835"/>
        <end position="844"/>
    </location>
</feature>
<feature type="compositionally biased region" description="Basic and acidic residues" evidence="1">
    <location>
        <begin position="206"/>
        <end position="216"/>
    </location>
</feature>
<proteinExistence type="predicted"/>
<organism evidence="2 3">
    <name type="scientific">Rhizophlyctis rosea</name>
    <dbReference type="NCBI Taxonomy" id="64517"/>
    <lineage>
        <taxon>Eukaryota</taxon>
        <taxon>Fungi</taxon>
        <taxon>Fungi incertae sedis</taxon>
        <taxon>Chytridiomycota</taxon>
        <taxon>Chytridiomycota incertae sedis</taxon>
        <taxon>Chytridiomycetes</taxon>
        <taxon>Rhizophlyctidales</taxon>
        <taxon>Rhizophlyctidaceae</taxon>
        <taxon>Rhizophlyctis</taxon>
    </lineage>
</organism>
<dbReference type="AlphaFoldDB" id="A0AAD5SDW6"/>
<feature type="region of interest" description="Disordered" evidence="1">
    <location>
        <begin position="806"/>
        <end position="864"/>
    </location>
</feature>
<feature type="compositionally biased region" description="Gly residues" evidence="1">
    <location>
        <begin position="929"/>
        <end position="950"/>
    </location>
</feature>
<evidence type="ECO:0000313" key="3">
    <source>
        <dbReference type="Proteomes" id="UP001212841"/>
    </source>
</evidence>
<accession>A0AAD5SDW6</accession>
<comment type="caution">
    <text evidence="2">The sequence shown here is derived from an EMBL/GenBank/DDBJ whole genome shotgun (WGS) entry which is preliminary data.</text>
</comment>
<feature type="region of interest" description="Disordered" evidence="1">
    <location>
        <begin position="206"/>
        <end position="230"/>
    </location>
</feature>
<gene>
    <name evidence="2" type="ORF">HK097_007423</name>
</gene>
<feature type="compositionally biased region" description="Low complexity" evidence="1">
    <location>
        <begin position="661"/>
        <end position="672"/>
    </location>
</feature>
<feature type="region of interest" description="Disordered" evidence="1">
    <location>
        <begin position="915"/>
        <end position="950"/>
    </location>
</feature>
<feature type="compositionally biased region" description="Low complexity" evidence="1">
    <location>
        <begin position="680"/>
        <end position="689"/>
    </location>
</feature>
<evidence type="ECO:0000313" key="2">
    <source>
        <dbReference type="EMBL" id="KAJ3051562.1"/>
    </source>
</evidence>
<feature type="region of interest" description="Disordered" evidence="1">
    <location>
        <begin position="653"/>
        <end position="717"/>
    </location>
</feature>
<dbReference type="EMBL" id="JADGJD010000381">
    <property type="protein sequence ID" value="KAJ3051562.1"/>
    <property type="molecule type" value="Genomic_DNA"/>
</dbReference>
<protein>
    <submittedName>
        <fullName evidence="2">Uncharacterized protein</fullName>
    </submittedName>
</protein>
<keyword evidence="3" id="KW-1185">Reference proteome</keyword>
<name>A0AAD5SDW6_9FUNG</name>
<feature type="region of interest" description="Disordered" evidence="1">
    <location>
        <begin position="466"/>
        <end position="488"/>
    </location>
</feature>
<feature type="region of interest" description="Disordered" evidence="1">
    <location>
        <begin position="523"/>
        <end position="569"/>
    </location>
</feature>
<evidence type="ECO:0000256" key="1">
    <source>
        <dbReference type="SAM" id="MobiDB-lite"/>
    </source>
</evidence>
<reference evidence="2" key="1">
    <citation type="submission" date="2020-05" db="EMBL/GenBank/DDBJ databases">
        <title>Phylogenomic resolution of chytrid fungi.</title>
        <authorList>
            <person name="Stajich J.E."/>
            <person name="Amses K."/>
            <person name="Simmons R."/>
            <person name="Seto K."/>
            <person name="Myers J."/>
            <person name="Bonds A."/>
            <person name="Quandt C.A."/>
            <person name="Barry K."/>
            <person name="Liu P."/>
            <person name="Grigoriev I."/>
            <person name="Longcore J.E."/>
            <person name="James T.Y."/>
        </authorList>
    </citation>
    <scope>NUCLEOTIDE SEQUENCE</scope>
    <source>
        <strain evidence="2">JEL0318</strain>
    </source>
</reference>
<sequence length="950" mass="103455">MKPLPIKAVQAASVSWETGTKEISRDDLPENYKQVNVRLGKLTPDDLDKISNRIIHISSATNTKLALDMSDASIAIYGVEWNVWEAEAQLTQLLDEARRFKAKGRPLDIIPEAAELLGATRAADPKDGAYTFEVDLRIMKNYTAVDLQDQIRALLGGDFGPKVQFQSPNIVYYFGRSLNHLNGAYDLLHKWQSGLLNHLEKKERRASSDWEFEKTESTTNIPSGLQGERRGKANIKADEKDAAKHDHQLAADLHIQPSTLIETSGSPTPKVAAATQSKPTVLDFVDILSHSSVTSPPSGTADDDEEAMRLIGDTFPFAKQILLQRQVLDKLQYARPQEHARLLEGLPAELEKKFHGRIKFQWIQKKWAMKIRGEKGQVLEQAEKAYQAEYKRLKDLAATIHLSAKNKAEAGIAPEPTKPHGNVEQISIGQKGKASLYAAKEQEGGGNDAAAESGDENVAIDLGRDKIDKPKEAPTKGPADVQAQHGHSTESFIQQFIGPSQAPALQPASKPGKLQIEAGIEQAQTKQADEWDVDSPEGSVWHDSASLPAAASSSSVRPAGGQEPAKGDANPVRNIVVIGPGESIDLRDSVKKRVPPAGGQERTKDVAKSLYDTVMERDDLEKLGNPYYTYNPRLMQKAIRAVENEQKMTPVSVLTPGAARTGSSSAKVAAAGKEGGKGGTASEQPQPKSDNPKPPPLETDAPKTTSRSSDELPTKIHASEGFDNDFFAVDKRQGTVIQMGQKLSLIPERDLERVAKRIVQLGKDCGVDVKVFGGQGLVLLRADNKEFVNQCLQRIEAYLMGVTDGVMGKEKEPNDTKPSTSTARNAPAARTPSPLKDRSPERRALSVTRPKTHNPSNMPPPQAQYYRPPILGYGPQMEYGYNPYGAAPGAGVAGQGPASYWNWWGYGRPAPPPGYEGFQQGYPHQGYNGYHGQGFPQGHGGEYPGGAGRR</sequence>
<dbReference type="Proteomes" id="UP001212841">
    <property type="component" value="Unassembled WGS sequence"/>
</dbReference>